<dbReference type="Proteomes" id="UP001412067">
    <property type="component" value="Unassembled WGS sequence"/>
</dbReference>
<accession>A0ABR2LEG2</accession>
<evidence type="ECO:0000313" key="2">
    <source>
        <dbReference type="EMBL" id="KAK8937922.1"/>
    </source>
</evidence>
<evidence type="ECO:0000256" key="1">
    <source>
        <dbReference type="SAM" id="MobiDB-lite"/>
    </source>
</evidence>
<name>A0ABR2LEG2_9ASPA</name>
<organism evidence="2 3">
    <name type="scientific">Platanthera guangdongensis</name>
    <dbReference type="NCBI Taxonomy" id="2320717"/>
    <lineage>
        <taxon>Eukaryota</taxon>
        <taxon>Viridiplantae</taxon>
        <taxon>Streptophyta</taxon>
        <taxon>Embryophyta</taxon>
        <taxon>Tracheophyta</taxon>
        <taxon>Spermatophyta</taxon>
        <taxon>Magnoliopsida</taxon>
        <taxon>Liliopsida</taxon>
        <taxon>Asparagales</taxon>
        <taxon>Orchidaceae</taxon>
        <taxon>Orchidoideae</taxon>
        <taxon>Orchideae</taxon>
        <taxon>Orchidinae</taxon>
        <taxon>Platanthera</taxon>
    </lineage>
</organism>
<keyword evidence="3" id="KW-1185">Reference proteome</keyword>
<evidence type="ECO:0000313" key="3">
    <source>
        <dbReference type="Proteomes" id="UP001412067"/>
    </source>
</evidence>
<protein>
    <submittedName>
        <fullName evidence="2">Uncharacterized protein</fullName>
    </submittedName>
</protein>
<gene>
    <name evidence="2" type="ORF">KSP40_PGU006672</name>
</gene>
<sequence length="162" mass="17018">MMRTAGAPSDHELPAVPAATWARRHLVSGPTLHLLGRDTNPPADGGSPKKKPESDLTEPAASLLLDRYEIDCITRELDRFLLRASMEASSAAKKPGGGDGGRVSRGRRAAFPEVRGFRGFLVRQAVAFCGSGEVSDVVAAAVCGGSRDRGSAAGRGMPYLCN</sequence>
<proteinExistence type="predicted"/>
<feature type="region of interest" description="Disordered" evidence="1">
    <location>
        <begin position="32"/>
        <end position="58"/>
    </location>
</feature>
<comment type="caution">
    <text evidence="2">The sequence shown here is derived from an EMBL/GenBank/DDBJ whole genome shotgun (WGS) entry which is preliminary data.</text>
</comment>
<reference evidence="2 3" key="1">
    <citation type="journal article" date="2022" name="Nat. Plants">
        <title>Genomes of leafy and leafless Platanthera orchids illuminate the evolution of mycoheterotrophy.</title>
        <authorList>
            <person name="Li M.H."/>
            <person name="Liu K.W."/>
            <person name="Li Z."/>
            <person name="Lu H.C."/>
            <person name="Ye Q.L."/>
            <person name="Zhang D."/>
            <person name="Wang J.Y."/>
            <person name="Li Y.F."/>
            <person name="Zhong Z.M."/>
            <person name="Liu X."/>
            <person name="Yu X."/>
            <person name="Liu D.K."/>
            <person name="Tu X.D."/>
            <person name="Liu B."/>
            <person name="Hao Y."/>
            <person name="Liao X.Y."/>
            <person name="Jiang Y.T."/>
            <person name="Sun W.H."/>
            <person name="Chen J."/>
            <person name="Chen Y.Q."/>
            <person name="Ai Y."/>
            <person name="Zhai J.W."/>
            <person name="Wu S.S."/>
            <person name="Zhou Z."/>
            <person name="Hsiao Y.Y."/>
            <person name="Wu W.L."/>
            <person name="Chen Y.Y."/>
            <person name="Lin Y.F."/>
            <person name="Hsu J.L."/>
            <person name="Li C.Y."/>
            <person name="Wang Z.W."/>
            <person name="Zhao X."/>
            <person name="Zhong W.Y."/>
            <person name="Ma X.K."/>
            <person name="Ma L."/>
            <person name="Huang J."/>
            <person name="Chen G.Z."/>
            <person name="Huang M.Z."/>
            <person name="Huang L."/>
            <person name="Peng D.H."/>
            <person name="Luo Y.B."/>
            <person name="Zou S.Q."/>
            <person name="Chen S.P."/>
            <person name="Lan S."/>
            <person name="Tsai W.C."/>
            <person name="Van de Peer Y."/>
            <person name="Liu Z.J."/>
        </authorList>
    </citation>
    <scope>NUCLEOTIDE SEQUENCE [LARGE SCALE GENOMIC DNA]</scope>
    <source>
        <strain evidence="2">Lor288</strain>
    </source>
</reference>
<dbReference type="EMBL" id="JBBWWR010000021">
    <property type="protein sequence ID" value="KAK8937922.1"/>
    <property type="molecule type" value="Genomic_DNA"/>
</dbReference>